<organism evidence="2 3">
    <name type="scientific">Thermophilibacter provencensis</name>
    <dbReference type="NCBI Taxonomy" id="1852386"/>
    <lineage>
        <taxon>Bacteria</taxon>
        <taxon>Bacillati</taxon>
        <taxon>Actinomycetota</taxon>
        <taxon>Coriobacteriia</taxon>
        <taxon>Coriobacteriales</taxon>
        <taxon>Atopobiaceae</taxon>
        <taxon>Thermophilibacter</taxon>
    </lineage>
</organism>
<protein>
    <submittedName>
        <fullName evidence="2">DUF3343 domain-containing protein</fullName>
    </submittedName>
</protein>
<gene>
    <name evidence="2" type="ORF">QUW25_00335</name>
</gene>
<reference evidence="2 3" key="2">
    <citation type="submission" date="2023-06" db="EMBL/GenBank/DDBJ databases">
        <title>Identification and characterization of horizontal gene transfer across gut microbiota members of farm animals based on homology search.</title>
        <authorList>
            <person name="Schwarzerova J."/>
            <person name="Nykrynova M."/>
            <person name="Jureckova K."/>
            <person name="Cejkova D."/>
            <person name="Rychlik I."/>
        </authorList>
    </citation>
    <scope>NUCLEOTIDE SEQUENCE [LARGE SCALE GENOMIC DNA]</scope>
    <source>
        <strain evidence="2 3">153_Feed</strain>
    </source>
</reference>
<keyword evidence="3" id="KW-1185">Reference proteome</keyword>
<accession>A0ABT7V0K1</accession>
<sequence>MARVRVPSLVVTFPTTAAAMSCEECCERRGLGGRMIPVPGEISAGCGLAWKTAPEAREELAAALAADGVPVEAMTVIELLEFRCYEGTVPS</sequence>
<dbReference type="RefSeq" id="WP_289510244.1">
    <property type="nucleotide sequence ID" value="NZ_JAUDEA010000001.1"/>
</dbReference>
<reference evidence="3" key="1">
    <citation type="submission" date="2023-06" db="EMBL/GenBank/DDBJ databases">
        <title>Identification and characterization of horizontal gene transfer across gut microbiota members of farm animals based on homology search.</title>
        <authorList>
            <person name="Zeman M."/>
            <person name="Kubasova T."/>
            <person name="Jahodarova E."/>
            <person name="Nykrynova M."/>
            <person name="Rychlik I."/>
        </authorList>
    </citation>
    <scope>NUCLEOTIDE SEQUENCE [LARGE SCALE GENOMIC DNA]</scope>
    <source>
        <strain evidence="3">153_Feed</strain>
    </source>
</reference>
<name>A0ABT7V0K1_9ACTN</name>
<reference evidence="2 3" key="3">
    <citation type="submission" date="2023-06" db="EMBL/GenBank/DDBJ databases">
        <authorList>
            <person name="Zeman M."/>
            <person name="Kubasova T."/>
            <person name="Jahodarova E."/>
            <person name="Nykrynova M."/>
            <person name="Rychlik I."/>
        </authorList>
    </citation>
    <scope>NUCLEOTIDE SEQUENCE [LARGE SCALE GENOMIC DNA]</scope>
    <source>
        <strain evidence="2 3">153_Feed</strain>
    </source>
</reference>
<dbReference type="InterPro" id="IPR021778">
    <property type="entry name" value="Se/S_carrier-like"/>
</dbReference>
<dbReference type="Pfam" id="PF11823">
    <property type="entry name" value="Se_S_carrier"/>
    <property type="match status" value="1"/>
</dbReference>
<dbReference type="PROSITE" id="PS51257">
    <property type="entry name" value="PROKAR_LIPOPROTEIN"/>
    <property type="match status" value="1"/>
</dbReference>
<evidence type="ECO:0000313" key="2">
    <source>
        <dbReference type="EMBL" id="MDM8270138.1"/>
    </source>
</evidence>
<evidence type="ECO:0000313" key="3">
    <source>
        <dbReference type="Proteomes" id="UP001529256"/>
    </source>
</evidence>
<comment type="caution">
    <text evidence="2">The sequence shown here is derived from an EMBL/GenBank/DDBJ whole genome shotgun (WGS) entry which is preliminary data.</text>
</comment>
<evidence type="ECO:0000259" key="1">
    <source>
        <dbReference type="Pfam" id="PF11823"/>
    </source>
</evidence>
<feature type="domain" description="Putative Se/S carrier protein-like" evidence="1">
    <location>
        <begin position="9"/>
        <end position="74"/>
    </location>
</feature>
<proteinExistence type="predicted"/>
<dbReference type="Proteomes" id="UP001529256">
    <property type="component" value="Unassembled WGS sequence"/>
</dbReference>
<dbReference type="EMBL" id="JAUDEA010000001">
    <property type="protein sequence ID" value="MDM8270138.1"/>
    <property type="molecule type" value="Genomic_DNA"/>
</dbReference>